<protein>
    <submittedName>
        <fullName evidence="3">Uncharacterized protein</fullName>
    </submittedName>
</protein>
<evidence type="ECO:0000313" key="3">
    <source>
        <dbReference type="EMBL" id="KAJ7768705.1"/>
    </source>
</evidence>
<feature type="region of interest" description="Disordered" evidence="1">
    <location>
        <begin position="411"/>
        <end position="445"/>
    </location>
</feature>
<proteinExistence type="predicted"/>
<organism evidence="3 4">
    <name type="scientific">Mycena maculata</name>
    <dbReference type="NCBI Taxonomy" id="230809"/>
    <lineage>
        <taxon>Eukaryota</taxon>
        <taxon>Fungi</taxon>
        <taxon>Dikarya</taxon>
        <taxon>Basidiomycota</taxon>
        <taxon>Agaricomycotina</taxon>
        <taxon>Agaricomycetes</taxon>
        <taxon>Agaricomycetidae</taxon>
        <taxon>Agaricales</taxon>
        <taxon>Marasmiineae</taxon>
        <taxon>Mycenaceae</taxon>
        <taxon>Mycena</taxon>
    </lineage>
</organism>
<feature type="compositionally biased region" description="Basic residues" evidence="1">
    <location>
        <begin position="416"/>
        <end position="429"/>
    </location>
</feature>
<feature type="transmembrane region" description="Helical" evidence="2">
    <location>
        <begin position="244"/>
        <end position="267"/>
    </location>
</feature>
<feature type="transmembrane region" description="Helical" evidence="2">
    <location>
        <begin position="74"/>
        <end position="101"/>
    </location>
</feature>
<reference evidence="3" key="1">
    <citation type="submission" date="2023-03" db="EMBL/GenBank/DDBJ databases">
        <title>Massive genome expansion in bonnet fungi (Mycena s.s.) driven by repeated elements and novel gene families across ecological guilds.</title>
        <authorList>
            <consortium name="Lawrence Berkeley National Laboratory"/>
            <person name="Harder C.B."/>
            <person name="Miyauchi S."/>
            <person name="Viragh M."/>
            <person name="Kuo A."/>
            <person name="Thoen E."/>
            <person name="Andreopoulos B."/>
            <person name="Lu D."/>
            <person name="Skrede I."/>
            <person name="Drula E."/>
            <person name="Henrissat B."/>
            <person name="Morin E."/>
            <person name="Kohler A."/>
            <person name="Barry K."/>
            <person name="LaButti K."/>
            <person name="Morin E."/>
            <person name="Salamov A."/>
            <person name="Lipzen A."/>
            <person name="Mereny Z."/>
            <person name="Hegedus B."/>
            <person name="Baldrian P."/>
            <person name="Stursova M."/>
            <person name="Weitz H."/>
            <person name="Taylor A."/>
            <person name="Grigoriev I.V."/>
            <person name="Nagy L.G."/>
            <person name="Martin F."/>
            <person name="Kauserud H."/>
        </authorList>
    </citation>
    <scope>NUCLEOTIDE SEQUENCE</scope>
    <source>
        <strain evidence="3">CBHHK188m</strain>
    </source>
</reference>
<accession>A0AAD7JQV9</accession>
<keyword evidence="2" id="KW-0472">Membrane</keyword>
<feature type="transmembrane region" description="Helical" evidence="2">
    <location>
        <begin position="303"/>
        <end position="321"/>
    </location>
</feature>
<dbReference type="EMBL" id="JARJLG010000027">
    <property type="protein sequence ID" value="KAJ7768705.1"/>
    <property type="molecule type" value="Genomic_DNA"/>
</dbReference>
<name>A0AAD7JQV9_9AGAR</name>
<keyword evidence="2" id="KW-0812">Transmembrane</keyword>
<feature type="transmembrane region" description="Helical" evidence="2">
    <location>
        <begin position="122"/>
        <end position="142"/>
    </location>
</feature>
<comment type="caution">
    <text evidence="3">The sequence shown here is derived from an EMBL/GenBank/DDBJ whole genome shotgun (WGS) entry which is preliminary data.</text>
</comment>
<sequence>MAIPLALWLFYAVGLTFFIVHSPPFIKYAQPVVASFLETVWKGQIFFPFRPPLDPAPTTDDPALNSDQTQSHPLLVPAIVLGLIIGQFFVQLFGCHAYTALADLQSAFIALSRLGLAITKYFPFWFFLGSFISLFAPLAVLPMEFHPLPKFCLLLVIYPTTVAIYLIIRRAARHAPREQARALGHTLPLARTIWQRLFVTSTRALWSLWSTVSRCAFVALSAVYEDMMLARSGALTVIRALGVFPSLLCSTPSRTLGIVTNFIFYLTARLRRPTASPRLDGYCSLAFLFSFVLLAYGNVGLPIFIGLLAIIGVSVPILEIIRPPAFNLEPTQPIDGRTEQTYLGPSISDVLLSPPRVFLPRRFPSYTEEQGQPPVRVGRVEALEAQTVYKTFSAGLRSRFLGIGWPETAQNELQSRSHRKRNKRKKNKARTSVGSSIGFASDGDF</sequence>
<keyword evidence="2" id="KW-1133">Transmembrane helix</keyword>
<dbReference type="AlphaFoldDB" id="A0AAD7JQV9"/>
<dbReference type="Proteomes" id="UP001215280">
    <property type="component" value="Unassembled WGS sequence"/>
</dbReference>
<evidence type="ECO:0000256" key="1">
    <source>
        <dbReference type="SAM" id="MobiDB-lite"/>
    </source>
</evidence>
<gene>
    <name evidence="3" type="ORF">DFH07DRAFT_1058340</name>
</gene>
<feature type="transmembrane region" description="Helical" evidence="2">
    <location>
        <begin position="204"/>
        <end position="224"/>
    </location>
</feature>
<feature type="transmembrane region" description="Helical" evidence="2">
    <location>
        <begin position="148"/>
        <end position="168"/>
    </location>
</feature>
<evidence type="ECO:0000313" key="4">
    <source>
        <dbReference type="Proteomes" id="UP001215280"/>
    </source>
</evidence>
<keyword evidence="4" id="KW-1185">Reference proteome</keyword>
<evidence type="ECO:0000256" key="2">
    <source>
        <dbReference type="SAM" id="Phobius"/>
    </source>
</evidence>